<dbReference type="PANTHER" id="PTHR14097">
    <property type="entry name" value="OXIDOREDUCTASE HTATIP2"/>
    <property type="match status" value="1"/>
</dbReference>
<reference evidence="4" key="1">
    <citation type="journal article" date="2019" name="Int. J. Syst. Evol. Microbiol.">
        <title>The Global Catalogue of Microorganisms (GCM) 10K type strain sequencing project: providing services to taxonomists for standard genome sequencing and annotation.</title>
        <authorList>
            <consortium name="The Broad Institute Genomics Platform"/>
            <consortium name="The Broad Institute Genome Sequencing Center for Infectious Disease"/>
            <person name="Wu L."/>
            <person name="Ma J."/>
        </authorList>
    </citation>
    <scope>NUCLEOTIDE SEQUENCE [LARGE SCALE GENOMIC DNA]</scope>
    <source>
        <strain evidence="4">CGMCC 1.3240</strain>
    </source>
</reference>
<dbReference type="InterPro" id="IPR036291">
    <property type="entry name" value="NAD(P)-bd_dom_sf"/>
</dbReference>
<dbReference type="SUPFAM" id="SSF51735">
    <property type="entry name" value="NAD(P)-binding Rossmann-fold domains"/>
    <property type="match status" value="1"/>
</dbReference>
<dbReference type="Proteomes" id="UP001596047">
    <property type="component" value="Unassembled WGS sequence"/>
</dbReference>
<evidence type="ECO:0000259" key="2">
    <source>
        <dbReference type="Pfam" id="PF01370"/>
    </source>
</evidence>
<dbReference type="PANTHER" id="PTHR14097:SF8">
    <property type="entry name" value="NAD(P)-BINDING DOMAIN-CONTAINING PROTEIN"/>
    <property type="match status" value="1"/>
</dbReference>
<organism evidence="3 4">
    <name type="scientific">Paenibacillus solisilvae</name>
    <dbReference type="NCBI Taxonomy" id="2486751"/>
    <lineage>
        <taxon>Bacteria</taxon>
        <taxon>Bacillati</taxon>
        <taxon>Bacillota</taxon>
        <taxon>Bacilli</taxon>
        <taxon>Bacillales</taxon>
        <taxon>Paenibacillaceae</taxon>
        <taxon>Paenibacillus</taxon>
    </lineage>
</organism>
<dbReference type="Gene3D" id="3.40.50.720">
    <property type="entry name" value="NAD(P)-binding Rossmann-like Domain"/>
    <property type="match status" value="1"/>
</dbReference>
<dbReference type="EMBL" id="JBHSOW010000056">
    <property type="protein sequence ID" value="MFC5650445.1"/>
    <property type="molecule type" value="Genomic_DNA"/>
</dbReference>
<comment type="subcellular location">
    <subcellularLocation>
        <location evidence="1">Membrane</location>
    </subcellularLocation>
</comment>
<feature type="domain" description="NAD-dependent epimerase/dehydratase" evidence="2">
    <location>
        <begin position="12"/>
        <end position="121"/>
    </location>
</feature>
<protein>
    <submittedName>
        <fullName evidence="3">NAD-dependent epimerase/dehydratase family protein</fullName>
    </submittedName>
</protein>
<comment type="caution">
    <text evidence="3">The sequence shown here is derived from an EMBL/GenBank/DDBJ whole genome shotgun (WGS) entry which is preliminary data.</text>
</comment>
<evidence type="ECO:0000256" key="1">
    <source>
        <dbReference type="ARBA" id="ARBA00004370"/>
    </source>
</evidence>
<evidence type="ECO:0000313" key="4">
    <source>
        <dbReference type="Proteomes" id="UP001596047"/>
    </source>
</evidence>
<keyword evidence="4" id="KW-1185">Reference proteome</keyword>
<evidence type="ECO:0000313" key="3">
    <source>
        <dbReference type="EMBL" id="MFC5650445.1"/>
    </source>
</evidence>
<accession>A0ABW0VX36</accession>
<sequence>MQSNVSKPLIRVIITGATGMVGEGVLHECLSHSDVEQVLVINRKPCGVSHPKLIEILQPDFFDLSAIASQLTSYNACFFCLGVSSVGMKEADYARLTYDLTMHMANLLAELNPDMVFCYVSGSGTDSTEKGKSMWARVKGRTENELLQLPFKRAYMFRPGYIHPTPGLSNTHRYYKALSWMYPMLKVLLPKHVITLKELGLAMIHTVTGGYKDNILESKDIVKLAKT</sequence>
<dbReference type="RefSeq" id="WP_379189041.1">
    <property type="nucleotide sequence ID" value="NZ_JBHSOW010000056.1"/>
</dbReference>
<gene>
    <name evidence="3" type="ORF">ACFPYJ_15215</name>
</gene>
<name>A0ABW0VX36_9BACL</name>
<dbReference type="Pfam" id="PF01370">
    <property type="entry name" value="Epimerase"/>
    <property type="match status" value="1"/>
</dbReference>
<proteinExistence type="predicted"/>
<dbReference type="InterPro" id="IPR001509">
    <property type="entry name" value="Epimerase_deHydtase"/>
</dbReference>